<dbReference type="PANTHER" id="PTHR36928:SF1">
    <property type="entry name" value="PHOSPHATASE YCDX-RELATED"/>
    <property type="match status" value="1"/>
</dbReference>
<name>A0A143PET6_LUTPR</name>
<dbReference type="Gene3D" id="3.20.20.140">
    <property type="entry name" value="Metal-dependent hydrolases"/>
    <property type="match status" value="1"/>
</dbReference>
<dbReference type="GO" id="GO:0008270">
    <property type="term" value="F:zinc ion binding"/>
    <property type="evidence" value="ECO:0007669"/>
    <property type="project" value="TreeGrafter"/>
</dbReference>
<dbReference type="STRING" id="1855912.LuPra_00199"/>
<dbReference type="GO" id="GO:0005829">
    <property type="term" value="C:cytosol"/>
    <property type="evidence" value="ECO:0007669"/>
    <property type="project" value="TreeGrafter"/>
</dbReference>
<dbReference type="InterPro" id="IPR050243">
    <property type="entry name" value="PHP_phosphatase"/>
</dbReference>
<accession>A0A143PET6</accession>
<gene>
    <name evidence="2" type="primary">polX_1</name>
    <name evidence="2" type="ORF">LuPra_00199</name>
</gene>
<keyword evidence="2" id="KW-0378">Hydrolase</keyword>
<dbReference type="GO" id="GO:0004527">
    <property type="term" value="F:exonuclease activity"/>
    <property type="evidence" value="ECO:0007669"/>
    <property type="project" value="UniProtKB-KW"/>
</dbReference>
<keyword evidence="3" id="KW-1185">Reference proteome</keyword>
<reference evidence="2 3" key="1">
    <citation type="journal article" date="2016" name="Genome Announc.">
        <title>First Complete Genome Sequence of a Subdivision 6 Acidobacterium Strain.</title>
        <authorList>
            <person name="Huang S."/>
            <person name="Vieira S."/>
            <person name="Bunk B."/>
            <person name="Riedel T."/>
            <person name="Sproer C."/>
            <person name="Overmann J."/>
        </authorList>
    </citation>
    <scope>NUCLEOTIDE SEQUENCE [LARGE SCALE GENOMIC DNA]</scope>
    <source>
        <strain evidence="3">DSM 100886 HEG_-6_39</strain>
    </source>
</reference>
<proteinExistence type="predicted"/>
<dbReference type="SUPFAM" id="SSF89550">
    <property type="entry name" value="PHP domain-like"/>
    <property type="match status" value="1"/>
</dbReference>
<dbReference type="CDD" id="cd07436">
    <property type="entry name" value="PHP_PolX"/>
    <property type="match status" value="1"/>
</dbReference>
<keyword evidence="2" id="KW-0540">Nuclease</keyword>
<dbReference type="SUPFAM" id="SSF47802">
    <property type="entry name" value="DNA polymerase beta, N-terminal domain-like"/>
    <property type="match status" value="1"/>
</dbReference>
<evidence type="ECO:0000259" key="1">
    <source>
        <dbReference type="SMART" id="SM00481"/>
    </source>
</evidence>
<evidence type="ECO:0000313" key="2">
    <source>
        <dbReference type="EMBL" id="AMY07035.1"/>
    </source>
</evidence>
<dbReference type="KEGG" id="abac:LuPra_00199"/>
<protein>
    <submittedName>
        <fullName evidence="2">DNA polymerase/3'-5' exonuclease PolX</fullName>
    </submittedName>
</protein>
<sequence length="370" mass="39956">MHEVRPPSDVNAVVGGYLRDLAFAQASPQKMYGYKRAAAAIFGLETPLTELVAADGTLPRIPGIGPGSTRVIREVLESGHSPTVEDAIGHSDRQADITRRRRLRQNVLSRAEVVRVLRDPSYGGPSSDEYRGDLQMHSEWSDGSPTVDEIADSCMARGYTYAAVTDHSHGLKIAGGMSMEEAAEQRRAIDAVNASLGGRFHLLQGVEANIDIAGALDLDDDEATTFDLVLAAPHSRLRRNDDQTHRMLAAIAHPHVRILAHPRGRISGSRAGVVADWDAVFAKAARLGVAVEIDGDPARQDLDYTLARRALAAGCIFALDSDAHTTAQLWYADIALAHARLASIPADRIVNCWPLDRLLGWLSERSGAAS</sequence>
<reference evidence="3" key="2">
    <citation type="submission" date="2016-04" db="EMBL/GenBank/DDBJ databases">
        <title>First Complete Genome Sequence of a Subdivision 6 Acidobacterium.</title>
        <authorList>
            <person name="Huang S."/>
            <person name="Vieira S."/>
            <person name="Bunk B."/>
            <person name="Riedel T."/>
            <person name="Sproeer C."/>
            <person name="Overmann J."/>
        </authorList>
    </citation>
    <scope>NUCLEOTIDE SEQUENCE [LARGE SCALE GENOMIC DNA]</scope>
    <source>
        <strain evidence="3">DSM 100886 HEG_-6_39</strain>
    </source>
</reference>
<dbReference type="SMART" id="SM00481">
    <property type="entry name" value="POLIIIAc"/>
    <property type="match status" value="1"/>
</dbReference>
<dbReference type="Proteomes" id="UP000076079">
    <property type="component" value="Chromosome"/>
</dbReference>
<dbReference type="GO" id="GO:0042578">
    <property type="term" value="F:phosphoric ester hydrolase activity"/>
    <property type="evidence" value="ECO:0007669"/>
    <property type="project" value="TreeGrafter"/>
</dbReference>
<feature type="domain" description="Polymerase/histidinol phosphatase N-terminal" evidence="1">
    <location>
        <begin position="132"/>
        <end position="212"/>
    </location>
</feature>
<keyword evidence="2" id="KW-0269">Exonuclease</keyword>
<dbReference type="InterPro" id="IPR027421">
    <property type="entry name" value="DNA_pol_lamdba_lyase_dom_sf"/>
</dbReference>
<dbReference type="AlphaFoldDB" id="A0A143PET6"/>
<dbReference type="Gene3D" id="1.10.150.110">
    <property type="entry name" value="DNA polymerase beta, N-terminal domain-like"/>
    <property type="match status" value="1"/>
</dbReference>
<dbReference type="InterPro" id="IPR016195">
    <property type="entry name" value="Pol/histidinol_Pase-like"/>
</dbReference>
<evidence type="ECO:0000313" key="3">
    <source>
        <dbReference type="Proteomes" id="UP000076079"/>
    </source>
</evidence>
<dbReference type="InterPro" id="IPR003141">
    <property type="entry name" value="Pol/His_phosphatase_N"/>
</dbReference>
<dbReference type="PANTHER" id="PTHR36928">
    <property type="entry name" value="PHOSPHATASE YCDX-RELATED"/>
    <property type="match status" value="1"/>
</dbReference>
<dbReference type="EMBL" id="CP015136">
    <property type="protein sequence ID" value="AMY07035.1"/>
    <property type="molecule type" value="Genomic_DNA"/>
</dbReference>
<organism evidence="2 3">
    <name type="scientific">Luteitalea pratensis</name>
    <dbReference type="NCBI Taxonomy" id="1855912"/>
    <lineage>
        <taxon>Bacteria</taxon>
        <taxon>Pseudomonadati</taxon>
        <taxon>Acidobacteriota</taxon>
        <taxon>Vicinamibacteria</taxon>
        <taxon>Vicinamibacterales</taxon>
        <taxon>Vicinamibacteraceae</taxon>
        <taxon>Luteitalea</taxon>
    </lineage>
</organism>
<dbReference type="InterPro" id="IPR047967">
    <property type="entry name" value="PolX_PHP"/>
</dbReference>